<name>A0ABU5RVZ4_9CYAN</name>
<evidence type="ECO:0000256" key="2">
    <source>
        <dbReference type="ARBA" id="ARBA00004725"/>
    </source>
</evidence>
<gene>
    <name evidence="8" type="ORF">VB738_11855</name>
</gene>
<comment type="caution">
    <text evidence="8">The sequence shown here is derived from an EMBL/GenBank/DDBJ whole genome shotgun (WGS) entry which is preliminary data.</text>
</comment>
<keyword evidence="4" id="KW-0288">FMN</keyword>
<keyword evidence="3" id="KW-0285">Flavoprotein</keyword>
<evidence type="ECO:0000313" key="8">
    <source>
        <dbReference type="EMBL" id="MEA5391950.1"/>
    </source>
</evidence>
<dbReference type="InterPro" id="IPR005720">
    <property type="entry name" value="Dihydroorotate_DH_cat"/>
</dbReference>
<dbReference type="SUPFAM" id="SSF51395">
    <property type="entry name" value="FMN-linked oxidoreductases"/>
    <property type="match status" value="1"/>
</dbReference>
<keyword evidence="9" id="KW-1185">Reference proteome</keyword>
<dbReference type="InterPro" id="IPR012135">
    <property type="entry name" value="Dihydroorotate_DH_1_2"/>
</dbReference>
<dbReference type="EMBL" id="JAYGHX010000007">
    <property type="protein sequence ID" value="MEA5391950.1"/>
    <property type="molecule type" value="Genomic_DNA"/>
</dbReference>
<dbReference type="InterPro" id="IPR013785">
    <property type="entry name" value="Aldolase_TIM"/>
</dbReference>
<sequence length="344" mass="37685">MTHPDLSVTYLGLELRSPLVVGAAAPLSEDIDQLLRQEEAGAAAVVLHSLFEEQIERDQLELHRVTLQGADSYGEALSYFPEPSIFHVGHDLYLRHLEQARSRLSVPVIASLNGAHPGQWVQVARRMESAGASALELNIYAVPTDPDLSSAAIENQVLEIVAEVRAEVTLPLAVKLSPFFTNFGAMAKRLAAAGADGLVLFNRFYQPDIDIEELEVRPNLLLSTPHDLRLPLRWIALLHGRHPLDLAATGGVHRGTDVVRLLMAGAAITQVVAALLRHGPGRLTGLEEELSQWLLEHEHATARELIGCMSQQRCPDPSEYERSQYMRAVQTFLPADAAAAPGPW</sequence>
<reference evidence="8 9" key="1">
    <citation type="submission" date="2023-12" db="EMBL/GenBank/DDBJ databases">
        <title>Baltic Sea Cyanobacteria.</title>
        <authorList>
            <person name="Delbaje E."/>
            <person name="Fewer D.P."/>
            <person name="Shishido T.K."/>
        </authorList>
    </citation>
    <scope>NUCLEOTIDE SEQUENCE [LARGE SCALE GENOMIC DNA]</scope>
    <source>
        <strain evidence="8 9">UHCC 0139</strain>
    </source>
</reference>
<dbReference type="RefSeq" id="WP_323305930.1">
    <property type="nucleotide sequence ID" value="NZ_JAYGHX010000007.1"/>
</dbReference>
<dbReference type="PANTHER" id="PTHR48109">
    <property type="entry name" value="DIHYDROOROTATE DEHYDROGENASE (QUINONE), MITOCHONDRIAL-RELATED"/>
    <property type="match status" value="1"/>
</dbReference>
<feature type="domain" description="Dihydroorotate dehydrogenase catalytic" evidence="7">
    <location>
        <begin position="89"/>
        <end position="293"/>
    </location>
</feature>
<evidence type="ECO:0000256" key="5">
    <source>
        <dbReference type="ARBA" id="ARBA00022975"/>
    </source>
</evidence>
<dbReference type="CDD" id="cd04739">
    <property type="entry name" value="DHOD_like"/>
    <property type="match status" value="1"/>
</dbReference>
<dbReference type="PANTHER" id="PTHR48109:SF3">
    <property type="entry name" value="SLL0744 PROTEIN"/>
    <property type="match status" value="1"/>
</dbReference>
<evidence type="ECO:0000313" key="9">
    <source>
        <dbReference type="Proteomes" id="UP001304461"/>
    </source>
</evidence>
<evidence type="ECO:0000256" key="4">
    <source>
        <dbReference type="ARBA" id="ARBA00022643"/>
    </source>
</evidence>
<dbReference type="Proteomes" id="UP001304461">
    <property type="component" value="Unassembled WGS sequence"/>
</dbReference>
<evidence type="ECO:0000259" key="7">
    <source>
        <dbReference type="Pfam" id="PF01180"/>
    </source>
</evidence>
<comment type="pathway">
    <text evidence="2">Pyrimidine metabolism; UMP biosynthesis via de novo pathway.</text>
</comment>
<dbReference type="Pfam" id="PF01180">
    <property type="entry name" value="DHO_dh"/>
    <property type="match status" value="1"/>
</dbReference>
<dbReference type="PIRSF" id="PIRSF000164">
    <property type="entry name" value="DHO_oxidase"/>
    <property type="match status" value="1"/>
</dbReference>
<evidence type="ECO:0000256" key="3">
    <source>
        <dbReference type="ARBA" id="ARBA00022630"/>
    </source>
</evidence>
<organism evidence="8 9">
    <name type="scientific">Cyanobium gracile UHCC 0139</name>
    <dbReference type="NCBI Taxonomy" id="3110308"/>
    <lineage>
        <taxon>Bacteria</taxon>
        <taxon>Bacillati</taxon>
        <taxon>Cyanobacteriota</taxon>
        <taxon>Cyanophyceae</taxon>
        <taxon>Synechococcales</taxon>
        <taxon>Prochlorococcaceae</taxon>
        <taxon>Cyanobium</taxon>
    </lineage>
</organism>
<evidence type="ECO:0000256" key="6">
    <source>
        <dbReference type="ARBA" id="ARBA00023002"/>
    </source>
</evidence>
<protein>
    <submittedName>
        <fullName evidence="8">Dihydroorotate dehydrogenase-like protein</fullName>
    </submittedName>
</protein>
<dbReference type="NCBIfam" id="NF005741">
    <property type="entry name" value="PRK07565.1"/>
    <property type="match status" value="1"/>
</dbReference>
<evidence type="ECO:0000256" key="1">
    <source>
        <dbReference type="ARBA" id="ARBA00001917"/>
    </source>
</evidence>
<dbReference type="InterPro" id="IPR050074">
    <property type="entry name" value="DHO_dehydrogenase"/>
</dbReference>
<accession>A0ABU5RVZ4</accession>
<proteinExistence type="predicted"/>
<keyword evidence="5" id="KW-0665">Pyrimidine biosynthesis</keyword>
<comment type="cofactor">
    <cofactor evidence="1">
        <name>FMN</name>
        <dbReference type="ChEBI" id="CHEBI:58210"/>
    </cofactor>
</comment>
<dbReference type="Gene3D" id="3.20.20.70">
    <property type="entry name" value="Aldolase class I"/>
    <property type="match status" value="1"/>
</dbReference>
<keyword evidence="6" id="KW-0560">Oxidoreductase</keyword>